<dbReference type="OrthoDB" id="233190at2"/>
<feature type="compositionally biased region" description="Low complexity" evidence="2">
    <location>
        <begin position="558"/>
        <end position="594"/>
    </location>
</feature>
<gene>
    <name evidence="4" type="ORF">SV7mr_09690</name>
</gene>
<feature type="region of interest" description="Disordered" evidence="2">
    <location>
        <begin position="718"/>
        <end position="742"/>
    </location>
</feature>
<dbReference type="EMBL" id="CP036272">
    <property type="protein sequence ID" value="QDT58476.1"/>
    <property type="molecule type" value="Genomic_DNA"/>
</dbReference>
<evidence type="ECO:0000313" key="5">
    <source>
        <dbReference type="Proteomes" id="UP000315003"/>
    </source>
</evidence>
<keyword evidence="3" id="KW-1133">Transmembrane helix</keyword>
<evidence type="ECO:0008006" key="6">
    <source>
        <dbReference type="Google" id="ProtNLM"/>
    </source>
</evidence>
<dbReference type="AlphaFoldDB" id="A0A517SQS9"/>
<feature type="compositionally biased region" description="Polar residues" evidence="2">
    <location>
        <begin position="487"/>
        <end position="497"/>
    </location>
</feature>
<sequence>MSRRRRQSLSPTLFPFLAVLVCTLGTLILLLALVAQKANQDAQHLAEESAQQAAAQQAVAQQAVAEESANSLPTLESLQDSLQEEAFRLEQLVAARDQQTADLEHRRNQLANVEDHLRRISERLKAISNALESAADEASAPAATADELSQLKKKIVQQQVVVRQLRQEVQTAQPRFVIVPHQGVNGTQRRPLYVECHSKGVTIWPEGVQISTWYLENSDAAANPLDAALRAARFYALQNYGDETAPYPMLIVRPNGVESYYAARSAMKQWDDQFGYELVPHQMELAYPPSDPRMKQRIDYAVKEASRQVSQQSLARKTSGRGGLTGGSAASRNRNAGSGRLSGNSDRFPAGQAGAPSRRSTTPPKITASQLERQSRQPSMGGTRLSPWSNPVTASNQPFSADQARRRLEDKMGQTAESFAGGQRFSPFDRPLDPPQTSSEGVSWLSENGGQPRESQSTQQPTPGASWSDALAGQPVDGARLDGASVNRASDPNSQPATEPFADSSGQPSGPKSDQPYATGDALQGGRPQRRVTGNASANMPNPYSAGPFGGGATDSMQQQARQAARQQQASQAAANAQQQATSSPRSQSASSGSPMVRPEGQNWALPGNLARQRGIEIVRSIVVEVYPDRFVLPAGPRNPNAERYSVGDLGIHQATLQLATSLRDRISRWGAAAPGSRWSPMLRVKVMPGAELRYQQLSQLMSQSGIEVVPYPERQARTPVGGSVNDLDGNQQPNAAATEIR</sequence>
<dbReference type="Proteomes" id="UP000315003">
    <property type="component" value="Chromosome"/>
</dbReference>
<feature type="compositionally biased region" description="Polar residues" evidence="2">
    <location>
        <begin position="358"/>
        <end position="399"/>
    </location>
</feature>
<feature type="compositionally biased region" description="Polar residues" evidence="2">
    <location>
        <begin position="532"/>
        <end position="542"/>
    </location>
</feature>
<feature type="coiled-coil region" evidence="1">
    <location>
        <begin position="103"/>
        <end position="168"/>
    </location>
</feature>
<keyword evidence="3" id="KW-0812">Transmembrane</keyword>
<name>A0A517SQS9_9BACT</name>
<feature type="compositionally biased region" description="Polar residues" evidence="2">
    <location>
        <begin position="328"/>
        <end position="345"/>
    </location>
</feature>
<feature type="compositionally biased region" description="Polar residues" evidence="2">
    <location>
        <begin position="307"/>
        <end position="316"/>
    </location>
</feature>
<dbReference type="RefSeq" id="WP_145269660.1">
    <property type="nucleotide sequence ID" value="NZ_CP036272.1"/>
</dbReference>
<keyword evidence="1" id="KW-0175">Coiled coil</keyword>
<protein>
    <recommendedName>
        <fullName evidence="6">IncA protein</fullName>
    </recommendedName>
</protein>
<feature type="transmembrane region" description="Helical" evidence="3">
    <location>
        <begin position="12"/>
        <end position="35"/>
    </location>
</feature>
<feature type="region of interest" description="Disordered" evidence="2">
    <location>
        <begin position="304"/>
        <end position="399"/>
    </location>
</feature>
<keyword evidence="3" id="KW-0472">Membrane</keyword>
<evidence type="ECO:0000313" key="4">
    <source>
        <dbReference type="EMBL" id="QDT58476.1"/>
    </source>
</evidence>
<evidence type="ECO:0000256" key="3">
    <source>
        <dbReference type="SAM" id="Phobius"/>
    </source>
</evidence>
<proteinExistence type="predicted"/>
<accession>A0A517SQS9</accession>
<evidence type="ECO:0000256" key="1">
    <source>
        <dbReference type="SAM" id="Coils"/>
    </source>
</evidence>
<keyword evidence="5" id="KW-1185">Reference proteome</keyword>
<reference evidence="4 5" key="1">
    <citation type="submission" date="2019-02" db="EMBL/GenBank/DDBJ databases">
        <title>Deep-cultivation of Planctomycetes and their phenomic and genomic characterization uncovers novel biology.</title>
        <authorList>
            <person name="Wiegand S."/>
            <person name="Jogler M."/>
            <person name="Boedeker C."/>
            <person name="Pinto D."/>
            <person name="Vollmers J."/>
            <person name="Rivas-Marin E."/>
            <person name="Kohn T."/>
            <person name="Peeters S.H."/>
            <person name="Heuer A."/>
            <person name="Rast P."/>
            <person name="Oberbeckmann S."/>
            <person name="Bunk B."/>
            <person name="Jeske O."/>
            <person name="Meyerdierks A."/>
            <person name="Storesund J.E."/>
            <person name="Kallscheuer N."/>
            <person name="Luecker S."/>
            <person name="Lage O.M."/>
            <person name="Pohl T."/>
            <person name="Merkel B.J."/>
            <person name="Hornburger P."/>
            <person name="Mueller R.-W."/>
            <person name="Bruemmer F."/>
            <person name="Labrenz M."/>
            <person name="Spormann A.M."/>
            <person name="Op den Camp H."/>
            <person name="Overmann J."/>
            <person name="Amann R."/>
            <person name="Jetten M.S.M."/>
            <person name="Mascher T."/>
            <person name="Medema M.H."/>
            <person name="Devos D.P."/>
            <person name="Kaster A.-K."/>
            <person name="Ovreas L."/>
            <person name="Rohde M."/>
            <person name="Galperin M.Y."/>
            <person name="Jogler C."/>
        </authorList>
    </citation>
    <scope>NUCLEOTIDE SEQUENCE [LARGE SCALE GENOMIC DNA]</scope>
    <source>
        <strain evidence="4 5">SV_7m_r</strain>
    </source>
</reference>
<evidence type="ECO:0000256" key="2">
    <source>
        <dbReference type="SAM" id="MobiDB-lite"/>
    </source>
</evidence>
<feature type="region of interest" description="Disordered" evidence="2">
    <location>
        <begin position="419"/>
        <end position="605"/>
    </location>
</feature>
<organism evidence="4 5">
    <name type="scientific">Stieleria bergensis</name>
    <dbReference type="NCBI Taxonomy" id="2528025"/>
    <lineage>
        <taxon>Bacteria</taxon>
        <taxon>Pseudomonadati</taxon>
        <taxon>Planctomycetota</taxon>
        <taxon>Planctomycetia</taxon>
        <taxon>Pirellulales</taxon>
        <taxon>Pirellulaceae</taxon>
        <taxon>Stieleria</taxon>
    </lineage>
</organism>
<feature type="compositionally biased region" description="Polar residues" evidence="2">
    <location>
        <begin position="435"/>
        <end position="465"/>
    </location>
</feature>